<dbReference type="EMBL" id="JAGZSV010000006">
    <property type="protein sequence ID" value="MBS6940039.1"/>
    <property type="molecule type" value="Genomic_DNA"/>
</dbReference>
<reference evidence="3" key="1">
    <citation type="submission" date="2021-02" db="EMBL/GenBank/DDBJ databases">
        <title>Infant gut strain persistence is associated with maternal origin, phylogeny, and functional potential including surface adhesion and iron acquisition.</title>
        <authorList>
            <person name="Lou Y.C."/>
        </authorList>
    </citation>
    <scope>NUCLEOTIDE SEQUENCE</scope>
    <source>
        <strain evidence="3">L2_039_000G1_dasL2_039_000G1_concoct_11</strain>
    </source>
</reference>
<feature type="region of interest" description="Disordered" evidence="1">
    <location>
        <begin position="482"/>
        <end position="521"/>
    </location>
</feature>
<evidence type="ECO:0000259" key="2">
    <source>
        <dbReference type="Pfam" id="PF04326"/>
    </source>
</evidence>
<proteinExistence type="predicted"/>
<dbReference type="PANTHER" id="PTHR30595:SF6">
    <property type="entry name" value="SCHLAFEN ALBA-2 DOMAIN-CONTAINING PROTEIN"/>
    <property type="match status" value="1"/>
</dbReference>
<name>A0A943Z6Y8_9ACTN</name>
<gene>
    <name evidence="3" type="ORF">KH142_00865</name>
</gene>
<dbReference type="Pfam" id="PF13749">
    <property type="entry name" value="HATPase_c_4"/>
    <property type="match status" value="1"/>
</dbReference>
<dbReference type="InterPro" id="IPR007421">
    <property type="entry name" value="Schlafen_AlbA_2_dom"/>
</dbReference>
<dbReference type="InterPro" id="IPR038461">
    <property type="entry name" value="Schlafen_AlbA_2_dom_sf"/>
</dbReference>
<organism evidence="3 4">
    <name type="scientific">Slackia piriformis</name>
    <dbReference type="NCBI Taxonomy" id="626934"/>
    <lineage>
        <taxon>Bacteria</taxon>
        <taxon>Bacillati</taxon>
        <taxon>Actinomycetota</taxon>
        <taxon>Coriobacteriia</taxon>
        <taxon>Eggerthellales</taxon>
        <taxon>Eggerthellaceae</taxon>
        <taxon>Slackia</taxon>
    </lineage>
</organism>
<dbReference type="Gene3D" id="3.30.950.30">
    <property type="entry name" value="Schlafen, AAA domain"/>
    <property type="match status" value="1"/>
</dbReference>
<comment type="caution">
    <text evidence="3">The sequence shown here is derived from an EMBL/GenBank/DDBJ whole genome shotgun (WGS) entry which is preliminary data.</text>
</comment>
<feature type="domain" description="Schlafen AlbA-2" evidence="2">
    <location>
        <begin position="35"/>
        <end position="143"/>
    </location>
</feature>
<sequence length="593" mass="63085">MPETIRDVVDRLRGIGTGDAFHEIESCSHTLGRSVWESVSAFGNARGGMLVFGLDAENGFAPLSGFSPDETAERFSAAMNDAGPSAVLVNPPQYAIRRLELDGAPVLAVDVRELDARLKPCFLAEGGLQNGSYKRVGPDNIKLTSAEINELKAAVLPNDAEAEAVAEADMDDLDMALAAAMIERRRRKSPRALRGAETQSAQLERLNIVDKKGDVRLMGLLAAGFYPQQFFPRLVIAVSVHDGVSARPVEHIVCDGSLSEMIDDALGALSRILRRRSASDGHRHADEWEIPRKALREAIANAVVHREYGRYFLGWPVSVDVYPEKVVVSSPGGLWGGKTVDGMDDGTSRCRNARLMQLMESTSLASDGGCVAHGCGSGVAAMLDEMDAHALARPEFDASPDLFQVTFERPALSGARSSARTLPYRQDALFADGADDKVREEPPAPVAALDDAYVEAERSDRAAAAEWAAGIAEKAAARAAAEQPAASQARPPRAKAAARIDDAPAASGASEQDAPAAVRPGKESIEERIAALLKAAGEPLGARDIADGLGLEMPVFRYRVKKLVDAGVVAATAAPTSKKRKYVFVGDAADGDE</sequence>
<accession>A0A943Z6Y8</accession>
<dbReference type="AlphaFoldDB" id="A0A943Z6Y8"/>
<evidence type="ECO:0000313" key="3">
    <source>
        <dbReference type="EMBL" id="MBS6940039.1"/>
    </source>
</evidence>
<dbReference type="SUPFAM" id="SSF46785">
    <property type="entry name" value="Winged helix' DNA-binding domain"/>
    <property type="match status" value="1"/>
</dbReference>
<feature type="compositionally biased region" description="Low complexity" evidence="1">
    <location>
        <begin position="482"/>
        <end position="509"/>
    </location>
</feature>
<dbReference type="Gene3D" id="3.30.565.60">
    <property type="match status" value="1"/>
</dbReference>
<evidence type="ECO:0000313" key="4">
    <source>
        <dbReference type="Proteomes" id="UP000727506"/>
    </source>
</evidence>
<dbReference type="InterPro" id="IPR038475">
    <property type="entry name" value="RecG_C_sf"/>
</dbReference>
<dbReference type="Pfam" id="PF04326">
    <property type="entry name" value="SLFN_AlbA_2"/>
    <property type="match status" value="1"/>
</dbReference>
<evidence type="ECO:0000256" key="1">
    <source>
        <dbReference type="SAM" id="MobiDB-lite"/>
    </source>
</evidence>
<dbReference type="Proteomes" id="UP000727506">
    <property type="component" value="Unassembled WGS sequence"/>
</dbReference>
<protein>
    <submittedName>
        <fullName evidence="3">DNA binding domain-containing protein</fullName>
    </submittedName>
</protein>
<dbReference type="PANTHER" id="PTHR30595">
    <property type="entry name" value="GLPR-RELATED TRANSCRIPTIONAL REPRESSOR"/>
    <property type="match status" value="1"/>
</dbReference>
<dbReference type="InterPro" id="IPR036390">
    <property type="entry name" value="WH_DNA-bd_sf"/>
</dbReference>